<dbReference type="SUPFAM" id="SSF47384">
    <property type="entry name" value="Homodimeric domain of signal transducing histidine kinase"/>
    <property type="match status" value="1"/>
</dbReference>
<evidence type="ECO:0000259" key="5">
    <source>
        <dbReference type="PROSITE" id="PS50110"/>
    </source>
</evidence>
<gene>
    <name evidence="7" type="ORF">JGI4_00492</name>
    <name evidence="6" type="ORF">JGI8_00588</name>
</gene>
<dbReference type="Proteomes" id="UP000182011">
    <property type="component" value="Unassembled WGS sequence"/>
</dbReference>
<dbReference type="PANTHER" id="PTHR43547:SF2">
    <property type="entry name" value="HYBRID SIGNAL TRANSDUCTION HISTIDINE KINASE C"/>
    <property type="match status" value="1"/>
</dbReference>
<dbReference type="Gene3D" id="3.40.50.2300">
    <property type="match status" value="1"/>
</dbReference>
<dbReference type="SMART" id="SM00388">
    <property type="entry name" value="HisKA"/>
    <property type="match status" value="1"/>
</dbReference>
<evidence type="ECO:0000313" key="8">
    <source>
        <dbReference type="Proteomes" id="UP000182011"/>
    </source>
</evidence>
<dbReference type="SMART" id="SM00448">
    <property type="entry name" value="REC"/>
    <property type="match status" value="1"/>
</dbReference>
<evidence type="ECO:0000256" key="1">
    <source>
        <dbReference type="ARBA" id="ARBA00000085"/>
    </source>
</evidence>
<accession>A0A0P1LDK6</accession>
<accession>A0A0P1LKI5</accession>
<dbReference type="RefSeq" id="WP_047133818.1">
    <property type="nucleotide sequence ID" value="NZ_CZVI01000005.1"/>
</dbReference>
<accession>A0A0P1LMN2</accession>
<keyword evidence="7" id="KW-0808">Transferase</keyword>
<dbReference type="EMBL" id="CZVI01000005">
    <property type="protein sequence ID" value="CUS82281.1"/>
    <property type="molecule type" value="Genomic_DNA"/>
</dbReference>
<dbReference type="PANTHER" id="PTHR43547">
    <property type="entry name" value="TWO-COMPONENT HISTIDINE KINASE"/>
    <property type="match status" value="1"/>
</dbReference>
<dbReference type="InterPro" id="IPR003661">
    <property type="entry name" value="HisK_dim/P_dom"/>
</dbReference>
<dbReference type="Proteomes" id="UP000182200">
    <property type="component" value="Unassembled WGS sequence"/>
</dbReference>
<evidence type="ECO:0000256" key="4">
    <source>
        <dbReference type="PROSITE-ProRule" id="PRU00169"/>
    </source>
</evidence>
<reference evidence="7 8" key="1">
    <citation type="submission" date="2015-11" db="EMBL/GenBank/DDBJ databases">
        <authorList>
            <person name="Zhang Y."/>
            <person name="Guo Z."/>
        </authorList>
    </citation>
    <scope>NUCLEOTIDE SEQUENCE [LARGE SCALE GENOMIC DNA]</scope>
    <source>
        <strain evidence="7">JGI-4</strain>
    </source>
</reference>
<accession>A0A0P1LNX9</accession>
<evidence type="ECO:0000256" key="2">
    <source>
        <dbReference type="ARBA" id="ARBA00012438"/>
    </source>
</evidence>
<feature type="modified residue" description="4-aspartylphosphate" evidence="4">
    <location>
        <position position="58"/>
    </location>
</feature>
<name>A0A0P1LDK6_9BACT</name>
<dbReference type="Gene3D" id="1.10.287.130">
    <property type="match status" value="1"/>
</dbReference>
<accession>A0A0P1MK76</accession>
<dbReference type="GO" id="GO:0000155">
    <property type="term" value="F:phosphorelay sensor kinase activity"/>
    <property type="evidence" value="ECO:0007669"/>
    <property type="project" value="InterPro"/>
</dbReference>
<comment type="catalytic activity">
    <reaction evidence="1">
        <text>ATP + protein L-histidine = ADP + protein N-phospho-L-histidine.</text>
        <dbReference type="EC" id="2.7.13.3"/>
    </reaction>
</comment>
<proteinExistence type="predicted"/>
<reference evidence="6 9" key="2">
    <citation type="submission" date="2015-11" db="EMBL/GenBank/DDBJ databases">
        <authorList>
            <person name="Varghese N."/>
        </authorList>
    </citation>
    <scope>NUCLEOTIDE SEQUENCE [LARGE SCALE GENOMIC DNA]</scope>
    <source>
        <strain evidence="6 9">JGI-8</strain>
    </source>
</reference>
<dbReference type="EMBL" id="FAOP01000003">
    <property type="protein sequence ID" value="CUU02363.1"/>
    <property type="molecule type" value="Genomic_DNA"/>
</dbReference>
<sequence length="223" mass="25573">MSEEIKKGKILIVEDDQNYAKILERVLTKNGYDVKISNDGIDGFKQMLELKPDIAIIDWMMPGMSGIELVSKIKAHQELKFCYVIMLTARVETEDKITGLEAGADDFITKPVDFNELIARVRVGFRIRALQSEVAELEHEVALLEMARTLGHEINNPLNIIYLALELINRSLKDNDIDKVRENLTRIFQASERIKEIVNKLITLKKPAFKDYINGKRMLDLDK</sequence>
<dbReference type="InterPro" id="IPR011006">
    <property type="entry name" value="CheY-like_superfamily"/>
</dbReference>
<accession>A0A0P1MFP3</accession>
<dbReference type="Pfam" id="PF00072">
    <property type="entry name" value="Response_reg"/>
    <property type="match status" value="1"/>
</dbReference>
<dbReference type="STRING" id="1633631.GCA_001442925_00492"/>
<accession>A0A0S4MUX6</accession>
<dbReference type="Pfam" id="PF00512">
    <property type="entry name" value="HisKA"/>
    <property type="match status" value="1"/>
</dbReference>
<evidence type="ECO:0000256" key="3">
    <source>
        <dbReference type="ARBA" id="ARBA00022553"/>
    </source>
</evidence>
<accession>A0A0P1M3J9</accession>
<accession>A0A0N7MYW5</accession>
<dbReference type="OrthoDB" id="9781208at2"/>
<accession>A0A0P1MNJ2</accession>
<dbReference type="PROSITE" id="PS50110">
    <property type="entry name" value="RESPONSE_REGULATORY"/>
    <property type="match status" value="1"/>
</dbReference>
<dbReference type="CDD" id="cd17574">
    <property type="entry name" value="REC_OmpR"/>
    <property type="match status" value="1"/>
</dbReference>
<dbReference type="SUPFAM" id="SSF52172">
    <property type="entry name" value="CheY-like"/>
    <property type="match status" value="1"/>
</dbReference>
<dbReference type="AlphaFoldDB" id="A0A0P1LDK6"/>
<feature type="domain" description="Response regulatory" evidence="5">
    <location>
        <begin position="9"/>
        <end position="125"/>
    </location>
</feature>
<dbReference type="CDD" id="cd00082">
    <property type="entry name" value="HisKA"/>
    <property type="match status" value="1"/>
</dbReference>
<evidence type="ECO:0000313" key="9">
    <source>
        <dbReference type="Proteomes" id="UP000182200"/>
    </source>
</evidence>
<keyword evidence="9" id="KW-1185">Reference proteome</keyword>
<evidence type="ECO:0000313" key="7">
    <source>
        <dbReference type="EMBL" id="CUU02363.1"/>
    </source>
</evidence>
<dbReference type="InterPro" id="IPR036097">
    <property type="entry name" value="HisK_dim/P_sf"/>
</dbReference>
<organism evidence="7 8">
    <name type="scientific">Candidatus Kryptonium thompsonii</name>
    <dbReference type="NCBI Taxonomy" id="1633631"/>
    <lineage>
        <taxon>Bacteria</taxon>
        <taxon>Pseudomonadati</taxon>
        <taxon>Candidatus Kryptoniota</taxon>
        <taxon>Candidatus Kryptonium</taxon>
    </lineage>
</organism>
<evidence type="ECO:0000313" key="6">
    <source>
        <dbReference type="EMBL" id="CUS82281.1"/>
    </source>
</evidence>
<dbReference type="Gene3D" id="6.10.250.690">
    <property type="match status" value="1"/>
</dbReference>
<dbReference type="EC" id="2.7.13.3" evidence="2"/>
<keyword evidence="3 4" id="KW-0597">Phosphoprotein</keyword>
<keyword evidence="7" id="KW-0418">Kinase</keyword>
<dbReference type="InterPro" id="IPR001789">
    <property type="entry name" value="Sig_transdc_resp-reg_receiver"/>
</dbReference>
<protein>
    <recommendedName>
        <fullName evidence="2">histidine kinase</fullName>
        <ecNumber evidence="2">2.7.13.3</ecNumber>
    </recommendedName>
</protein>